<keyword evidence="2" id="KW-1185">Reference proteome</keyword>
<organism evidence="1 2">
    <name type="scientific">Streptantibioticus silvisoli</name>
    <dbReference type="NCBI Taxonomy" id="2705255"/>
    <lineage>
        <taxon>Bacteria</taxon>
        <taxon>Bacillati</taxon>
        <taxon>Actinomycetota</taxon>
        <taxon>Actinomycetes</taxon>
        <taxon>Kitasatosporales</taxon>
        <taxon>Streptomycetaceae</taxon>
        <taxon>Streptantibioticus</taxon>
    </lineage>
</organism>
<gene>
    <name evidence="1" type="ORF">POF43_024120</name>
</gene>
<protein>
    <submittedName>
        <fullName evidence="1">Uncharacterized protein</fullName>
    </submittedName>
</protein>
<sequence>MTAAELWDQLLRYQPDLAAQLAHHVRDLPDWALPADHRAATNPNQPPEITPYAASPFDCQACTETGDQCRYHQGVNNMCDELEQAAADNPELTVRAFFAAVEEETYQ</sequence>
<comment type="caution">
    <text evidence="1">The sequence shown here is derived from an EMBL/GenBank/DDBJ whole genome shotgun (WGS) entry which is preliminary data.</text>
</comment>
<proteinExistence type="predicted"/>
<name>A0ABT6W4X3_9ACTN</name>
<dbReference type="EMBL" id="JAAGKO020000040">
    <property type="protein sequence ID" value="MDI5965776.1"/>
    <property type="molecule type" value="Genomic_DNA"/>
</dbReference>
<reference evidence="1 2" key="1">
    <citation type="submission" date="2023-05" db="EMBL/GenBank/DDBJ databases">
        <title>Streptantibioticus silvisoli sp. nov., acidotolerant actinomycetes 1 from pine litter.</title>
        <authorList>
            <person name="Swiecimska M."/>
            <person name="Golinska P."/>
            <person name="Sangal V."/>
            <person name="Wachnowicz B."/>
            <person name="Goodfellow M."/>
        </authorList>
    </citation>
    <scope>NUCLEOTIDE SEQUENCE [LARGE SCALE GENOMIC DNA]</scope>
    <source>
        <strain evidence="1 2">SL54</strain>
    </source>
</reference>
<evidence type="ECO:0000313" key="1">
    <source>
        <dbReference type="EMBL" id="MDI5965776.1"/>
    </source>
</evidence>
<dbReference type="RefSeq" id="WP_271322064.1">
    <property type="nucleotide sequence ID" value="NZ_JAAGKO020000040.1"/>
</dbReference>
<accession>A0ABT6W4X3</accession>
<dbReference type="Proteomes" id="UP001156398">
    <property type="component" value="Unassembled WGS sequence"/>
</dbReference>
<evidence type="ECO:0000313" key="2">
    <source>
        <dbReference type="Proteomes" id="UP001156398"/>
    </source>
</evidence>